<dbReference type="OrthoDB" id="10037050at2759"/>
<dbReference type="AlphaFoldDB" id="A0A814NYP1"/>
<comment type="caution">
    <text evidence="2">The sequence shown here is derived from an EMBL/GenBank/DDBJ whole genome shotgun (WGS) entry which is preliminary data.</text>
</comment>
<reference evidence="2" key="1">
    <citation type="submission" date="2021-02" db="EMBL/GenBank/DDBJ databases">
        <authorList>
            <person name="Nowell W R."/>
        </authorList>
    </citation>
    <scope>NUCLEOTIDE SEQUENCE</scope>
</reference>
<feature type="compositionally biased region" description="Basic and acidic residues" evidence="1">
    <location>
        <begin position="285"/>
        <end position="300"/>
    </location>
</feature>
<evidence type="ECO:0000256" key="1">
    <source>
        <dbReference type="SAM" id="MobiDB-lite"/>
    </source>
</evidence>
<dbReference type="Proteomes" id="UP000681722">
    <property type="component" value="Unassembled WGS sequence"/>
</dbReference>
<organism evidence="2 4">
    <name type="scientific">Didymodactylos carnosus</name>
    <dbReference type="NCBI Taxonomy" id="1234261"/>
    <lineage>
        <taxon>Eukaryota</taxon>
        <taxon>Metazoa</taxon>
        <taxon>Spiralia</taxon>
        <taxon>Gnathifera</taxon>
        <taxon>Rotifera</taxon>
        <taxon>Eurotatoria</taxon>
        <taxon>Bdelloidea</taxon>
        <taxon>Philodinida</taxon>
        <taxon>Philodinidae</taxon>
        <taxon>Didymodactylos</taxon>
    </lineage>
</organism>
<feature type="compositionally biased region" description="Polar residues" evidence="1">
    <location>
        <begin position="259"/>
        <end position="275"/>
    </location>
</feature>
<dbReference type="EMBL" id="CAJNOQ010005421">
    <property type="protein sequence ID" value="CAF1098147.1"/>
    <property type="molecule type" value="Genomic_DNA"/>
</dbReference>
<name>A0A814NYP1_9BILA</name>
<keyword evidence="4" id="KW-1185">Reference proteome</keyword>
<sequence>MMTSYTVHINLVYMFYKQYYPQRNSFFSDVGEPRLRSTVPNIISPYFFSNNNRQRHQKNDFERFHTQQLFNNVFVGTIPRFIDNTNNLGNIPQQRRWRHVLNENTKFHAHNRNHGHPRTARGIHDVSTAYFMTDPIITGNDRITIQLAQVRLGPTGDQQRVFIEQDFSNESELNRFVRDLKKNFDKTLKTRYEKNGTVFEQEHGSTTNFKKSGVVVVEEPGEEPKTYPRQQQTRTEKTKTRNESQSSMSQEKSPHRTRSYSGEHQQYSKSYTDIKTNNRKQYRSKSCETQEKNDHYEQHHNKNFKRRGRRDSLTSASSTQMRRRHRSLSKSKILKKDKKTDKSSTLNQNRFYSMRNLVKNQDTSSPPYSPFTNNYSKYRNRTRNELNPSRLARNGFFSTAYTPFSWEKKHESNFYNKNKRNTMEHSQMGYYSHNQQPFYLQPKRFISENGNFRRMQTPTFVSPFQEKNIQYRFRAPGNVTLNDTLDMNQVSRPVTTTNFRHVQPLNTSIHRPPTQLSTQSHITPDNNLIQQHVFGVTSAINQNGQFSASTQQIFNQSSPKTNVMNNIKPPPARPPTNLGLPVGKQYQQKHEWTNRAPSRLLQQGRTTVEQSFIHPHLTEQRVCKAHSETDKLFGHQPHRTHNLLTSSLLRNRENIDYSGYATNLHLQPPHRRSSFRDLKMANGFNSYMRQDPRSVKYFQNMMRQSQQTQTFMCNPH</sequence>
<gene>
    <name evidence="2" type="ORF">GPM918_LOCUS18607</name>
    <name evidence="3" type="ORF">SRO942_LOCUS18604</name>
</gene>
<dbReference type="Proteomes" id="UP000663829">
    <property type="component" value="Unassembled WGS sequence"/>
</dbReference>
<protein>
    <submittedName>
        <fullName evidence="2">Uncharacterized protein</fullName>
    </submittedName>
</protein>
<feature type="region of interest" description="Disordered" evidence="1">
    <location>
        <begin position="219"/>
        <end position="347"/>
    </location>
</feature>
<evidence type="ECO:0000313" key="2">
    <source>
        <dbReference type="EMBL" id="CAF1098147.1"/>
    </source>
</evidence>
<feature type="compositionally biased region" description="Basic residues" evidence="1">
    <location>
        <begin position="321"/>
        <end position="337"/>
    </location>
</feature>
<evidence type="ECO:0000313" key="4">
    <source>
        <dbReference type="Proteomes" id="UP000663829"/>
    </source>
</evidence>
<proteinExistence type="predicted"/>
<dbReference type="EMBL" id="CAJOBC010005421">
    <property type="protein sequence ID" value="CAF3863186.1"/>
    <property type="molecule type" value="Genomic_DNA"/>
</dbReference>
<accession>A0A814NYP1</accession>
<evidence type="ECO:0000313" key="3">
    <source>
        <dbReference type="EMBL" id="CAF3863186.1"/>
    </source>
</evidence>